<feature type="transmembrane region" description="Helical" evidence="1">
    <location>
        <begin position="308"/>
        <end position="330"/>
    </location>
</feature>
<feature type="transmembrane region" description="Helical" evidence="1">
    <location>
        <begin position="715"/>
        <end position="735"/>
    </location>
</feature>
<accession>A0A497JIC8</accession>
<keyword evidence="1" id="KW-0472">Membrane</keyword>
<evidence type="ECO:0000313" key="3">
    <source>
        <dbReference type="Proteomes" id="UP000277633"/>
    </source>
</evidence>
<proteinExistence type="predicted"/>
<keyword evidence="1" id="KW-0812">Transmembrane</keyword>
<feature type="transmembrane region" description="Helical" evidence="1">
    <location>
        <begin position="755"/>
        <end position="776"/>
    </location>
</feature>
<protein>
    <recommendedName>
        <fullName evidence="4">Type II secretion system protein GspF domain-containing protein</fullName>
    </recommendedName>
</protein>
<feature type="transmembrane region" description="Helical" evidence="1">
    <location>
        <begin position="120"/>
        <end position="138"/>
    </location>
</feature>
<dbReference type="Proteomes" id="UP000277633">
    <property type="component" value="Unassembled WGS sequence"/>
</dbReference>
<dbReference type="EMBL" id="QMWO01000069">
    <property type="protein sequence ID" value="RLG69527.1"/>
    <property type="molecule type" value="Genomic_DNA"/>
</dbReference>
<name>A0A497JIC8_9ARCH</name>
<sequence length="777" mass="88324">MPRRKNKRAKKKEVSIGEMYQNIVVPRDVFWQEKEEILKKRANPGYVRLCKRIYQMVPSLGSEEPFKDEYRDAIDLLGWDLKPKEFSAAVRFIFLITILASFIIWLIMINGPPAKILRTVPFGLYMPLFALVTVSLLITRYVQQYPLTAVNVEIKKSLAYIPEIIGYFIMSLKLTPNLEQATEFAASHGRGQIAQDFKKMLWELELGIHATITEGLDSIAYRWGRYAPEFKRALMRIRASILEESEAKREVLLNRTMDELLASIREKMENYAHALIQPSIALFYIGILLPVILIVILPVGSIFTGMPWANPIALIAIYNIALPLTALYFARGIIKTRPPVYEAPEIPDDYPGLPPKGKIKTKTGTVDIKTTVAIIAILGLVCSYYFHLEGFPPKSMLLAISESEEIVQIIPADKTEEEVLQMNGYPPRYFDIPDGTYYKMVVRSLRASGYTGEELRKKAEQEVRLARLTFFMSYGNDITPYNLWFGILLTISACMFVWLYYNNIYKWKMQQKVIGMEYEFKDAIYIIASRLGENKPMEEAIKHAVEFLPNYTISKEVFSKALDNINILGMPLYSAFFDHRFGAAERQPSNIIKTGLRLALDAVALGVNIAARSLISFALQLENSERVAKLLKSLVKDITTMMMTMGVIITPVVLGITTTLYKIVVQTAIKVVESGVFEKVRSQTLITRSMPGPFTRANILDWIKVDAITQIAEPLLFILIVGIYVMEIVLIIIYFSTKLEEDNNLLVKVNIAKYLPVALIIYVITVMFSNTLIGAYM</sequence>
<feature type="transmembrane region" description="Helical" evidence="1">
    <location>
        <begin position="481"/>
        <end position="501"/>
    </location>
</feature>
<dbReference type="AlphaFoldDB" id="A0A497JIC8"/>
<organism evidence="2 3">
    <name type="scientific">Candidatus Iainarchaeum sp</name>
    <dbReference type="NCBI Taxonomy" id="3101447"/>
    <lineage>
        <taxon>Archaea</taxon>
        <taxon>Candidatus Iainarchaeota</taxon>
        <taxon>Candidatus Iainarchaeia</taxon>
        <taxon>Candidatus Iainarchaeales</taxon>
        <taxon>Candidatus Iainarchaeaceae</taxon>
        <taxon>Candidatus Iainarchaeum</taxon>
    </lineage>
</organism>
<reference evidence="2 3" key="1">
    <citation type="submission" date="2018-06" db="EMBL/GenBank/DDBJ databases">
        <title>Extensive metabolic versatility and redundancy in microbially diverse, dynamic hydrothermal sediments.</title>
        <authorList>
            <person name="Dombrowski N."/>
            <person name="Teske A."/>
            <person name="Baker B.J."/>
        </authorList>
    </citation>
    <scope>NUCLEOTIDE SEQUENCE [LARGE SCALE GENOMIC DNA]</scope>
    <source>
        <strain evidence="2">B9_G13</strain>
    </source>
</reference>
<evidence type="ECO:0008006" key="4">
    <source>
        <dbReference type="Google" id="ProtNLM"/>
    </source>
</evidence>
<feature type="transmembrane region" description="Helical" evidence="1">
    <location>
        <begin position="598"/>
        <end position="621"/>
    </location>
</feature>
<feature type="transmembrane region" description="Helical" evidence="1">
    <location>
        <begin position="366"/>
        <end position="386"/>
    </location>
</feature>
<keyword evidence="1" id="KW-1133">Transmembrane helix</keyword>
<evidence type="ECO:0000313" key="2">
    <source>
        <dbReference type="EMBL" id="RLG69527.1"/>
    </source>
</evidence>
<feature type="transmembrane region" description="Helical" evidence="1">
    <location>
        <begin position="88"/>
        <end position="108"/>
    </location>
</feature>
<evidence type="ECO:0000256" key="1">
    <source>
        <dbReference type="SAM" id="Phobius"/>
    </source>
</evidence>
<feature type="transmembrane region" description="Helical" evidence="1">
    <location>
        <begin position="641"/>
        <end position="661"/>
    </location>
</feature>
<feature type="transmembrane region" description="Helical" evidence="1">
    <location>
        <begin position="281"/>
        <end position="302"/>
    </location>
</feature>
<gene>
    <name evidence="2" type="ORF">DRO07_02140</name>
</gene>
<comment type="caution">
    <text evidence="2">The sequence shown here is derived from an EMBL/GenBank/DDBJ whole genome shotgun (WGS) entry which is preliminary data.</text>
</comment>